<accession>A0A5B7DZQ3</accession>
<dbReference type="AlphaFoldDB" id="A0A5B7DZQ3"/>
<dbReference type="EMBL" id="VSRR010001616">
    <property type="protein sequence ID" value="MPC26567.1"/>
    <property type="molecule type" value="Genomic_DNA"/>
</dbReference>
<keyword evidence="2" id="KW-1185">Reference proteome</keyword>
<gene>
    <name evidence="1" type="ORF">E2C01_019709</name>
</gene>
<comment type="caution">
    <text evidence="1">The sequence shown here is derived from an EMBL/GenBank/DDBJ whole genome shotgun (WGS) entry which is preliminary data.</text>
</comment>
<reference evidence="1 2" key="1">
    <citation type="submission" date="2019-05" db="EMBL/GenBank/DDBJ databases">
        <title>Another draft genome of Portunus trituberculatus and its Hox gene families provides insights of decapod evolution.</title>
        <authorList>
            <person name="Jeong J.-H."/>
            <person name="Song I."/>
            <person name="Kim S."/>
            <person name="Choi T."/>
            <person name="Kim D."/>
            <person name="Ryu S."/>
            <person name="Kim W."/>
        </authorList>
    </citation>
    <scope>NUCLEOTIDE SEQUENCE [LARGE SCALE GENOMIC DNA]</scope>
    <source>
        <tissue evidence="1">Muscle</tissue>
    </source>
</reference>
<protein>
    <submittedName>
        <fullName evidence="1">Uncharacterized protein</fullName>
    </submittedName>
</protein>
<dbReference type="Proteomes" id="UP000324222">
    <property type="component" value="Unassembled WGS sequence"/>
</dbReference>
<proteinExistence type="predicted"/>
<evidence type="ECO:0000313" key="1">
    <source>
        <dbReference type="EMBL" id="MPC26567.1"/>
    </source>
</evidence>
<organism evidence="1 2">
    <name type="scientific">Portunus trituberculatus</name>
    <name type="common">Swimming crab</name>
    <name type="synonym">Neptunus trituberculatus</name>
    <dbReference type="NCBI Taxonomy" id="210409"/>
    <lineage>
        <taxon>Eukaryota</taxon>
        <taxon>Metazoa</taxon>
        <taxon>Ecdysozoa</taxon>
        <taxon>Arthropoda</taxon>
        <taxon>Crustacea</taxon>
        <taxon>Multicrustacea</taxon>
        <taxon>Malacostraca</taxon>
        <taxon>Eumalacostraca</taxon>
        <taxon>Eucarida</taxon>
        <taxon>Decapoda</taxon>
        <taxon>Pleocyemata</taxon>
        <taxon>Brachyura</taxon>
        <taxon>Eubrachyura</taxon>
        <taxon>Portunoidea</taxon>
        <taxon>Portunidae</taxon>
        <taxon>Portuninae</taxon>
        <taxon>Portunus</taxon>
    </lineage>
</organism>
<sequence>MFFRLLLSDKTALLLYSLLRLQWQNTAILSFLMDELATIMASHSCQIAIIVGDLDEKLVSRAFTWLTTVRSLTNYVNFITHVRGAFLDPVLTDIP</sequence>
<dbReference type="OrthoDB" id="10072198at2759"/>
<name>A0A5B7DZQ3_PORTR</name>
<evidence type="ECO:0000313" key="2">
    <source>
        <dbReference type="Proteomes" id="UP000324222"/>
    </source>
</evidence>